<dbReference type="GO" id="GO:0060285">
    <property type="term" value="P:cilium-dependent cell motility"/>
    <property type="evidence" value="ECO:0007669"/>
    <property type="project" value="TreeGrafter"/>
</dbReference>
<evidence type="ECO:0000256" key="5">
    <source>
        <dbReference type="SAM" id="Coils"/>
    </source>
</evidence>
<sequence length="790" mass="92269">MLGDTVDLAGYDLVWRNKPELPVANAENKKIEETLKLKKIEAEKLKVILENNINKGKNVKEHFNDLCQTLNYKQQLYKSREHELEMEVHAEKILEREYSRMEQEVKAINREINSLKARQKQREYVMRLRKEEIALRRSIKEQTDLLSSEVSRNNALEYKINEKDRLATNLRNQIKVASESEKDLKAQLSIVRNVLSNVLYLKQVEENSLKQYEKQLSQKNERIQDLENSNKNLENKIENLSKETFEADHYTKELESILHNENDKNLKVQKEVDILSKDILMYDHEMSGLRRREKILETQNKDCQAEIRNLNARIFTIDQLRSKQESEMYEIESKLEKLRRRVKKMAGETNEEERRKIEKERSSLLAVLEEKKSSSTMLTEELKLMMDKITVAKNYFEANKKFNVELTEKIKFLDFYIMNSQKTLKCCVSRKQESLVQECLERFQMKKFQKLLNKKNRSVASLKKSKLELELMMKERIEELKHCNELLETEMRTEADECGVVKKKLFETSDKAMKLQAKYKIILGTLGISEHGESAEAELLIKAENEKRDLEFERDKLMSTLLKDDEELSALKNTLWLINTANDQFRQALHPAGVNPKEGELLKTTESESQTIAIQMHVKQKELKTLEENMKGKNEKLEQGQKFYSELQEELRHREMETEMLSKELSALSTKIKRASKNTSRLSLEVRNKSPHPGVEEDIRIHLLREVVRTVSDLLFSAVDSMPEIYSKIQDLYQEARLPLPSRIRSSLSFRSDSSLSGFSKLSSSQTNSASNGHSSRSETFTPSVVNLGL</sequence>
<dbReference type="AlphaFoldDB" id="A0A8X6NYM2"/>
<evidence type="ECO:0000256" key="3">
    <source>
        <dbReference type="ARBA" id="ARBA00023054"/>
    </source>
</evidence>
<feature type="region of interest" description="Disordered" evidence="6">
    <location>
        <begin position="761"/>
        <end position="790"/>
    </location>
</feature>
<evidence type="ECO:0000313" key="7">
    <source>
        <dbReference type="EMBL" id="GFT42056.1"/>
    </source>
</evidence>
<dbReference type="GO" id="GO:0003341">
    <property type="term" value="P:cilium movement"/>
    <property type="evidence" value="ECO:0007669"/>
    <property type="project" value="InterPro"/>
</dbReference>
<organism evidence="7 8">
    <name type="scientific">Nephila pilipes</name>
    <name type="common">Giant wood spider</name>
    <name type="synonym">Nephila maculata</name>
    <dbReference type="NCBI Taxonomy" id="299642"/>
    <lineage>
        <taxon>Eukaryota</taxon>
        <taxon>Metazoa</taxon>
        <taxon>Ecdysozoa</taxon>
        <taxon>Arthropoda</taxon>
        <taxon>Chelicerata</taxon>
        <taxon>Arachnida</taxon>
        <taxon>Araneae</taxon>
        <taxon>Araneomorphae</taxon>
        <taxon>Entelegynae</taxon>
        <taxon>Araneoidea</taxon>
        <taxon>Nephilidae</taxon>
        <taxon>Nephila</taxon>
    </lineage>
</organism>
<feature type="coiled-coil region" evidence="5">
    <location>
        <begin position="153"/>
        <end position="243"/>
    </location>
</feature>
<feature type="compositionally biased region" description="Polar residues" evidence="6">
    <location>
        <begin position="766"/>
        <end position="790"/>
    </location>
</feature>
<accession>A0A8X6NYM2</accession>
<keyword evidence="8" id="KW-1185">Reference proteome</keyword>
<gene>
    <name evidence="7" type="primary">ccdc39</name>
    <name evidence="7" type="ORF">NPIL_612491</name>
</gene>
<name>A0A8X6NYM2_NEPPI</name>
<comment type="similarity">
    <text evidence="1">Belongs to the CCDC39 family.</text>
</comment>
<keyword evidence="3 5" id="KW-0175">Coiled coil</keyword>
<evidence type="ECO:0000256" key="1">
    <source>
        <dbReference type="ARBA" id="ARBA00005805"/>
    </source>
</evidence>
<dbReference type="Proteomes" id="UP000887013">
    <property type="component" value="Unassembled WGS sequence"/>
</dbReference>
<dbReference type="Pfam" id="PF24161">
    <property type="entry name" value="CCDC39"/>
    <property type="match status" value="1"/>
</dbReference>
<reference evidence="7" key="1">
    <citation type="submission" date="2020-08" db="EMBL/GenBank/DDBJ databases">
        <title>Multicomponent nature underlies the extraordinary mechanical properties of spider dragline silk.</title>
        <authorList>
            <person name="Kono N."/>
            <person name="Nakamura H."/>
            <person name="Mori M."/>
            <person name="Yoshida Y."/>
            <person name="Ohtoshi R."/>
            <person name="Malay A.D."/>
            <person name="Moran D.A.P."/>
            <person name="Tomita M."/>
            <person name="Numata K."/>
            <person name="Arakawa K."/>
        </authorList>
    </citation>
    <scope>NUCLEOTIDE SEQUENCE</scope>
</reference>
<dbReference type="EMBL" id="BMAW01110201">
    <property type="protein sequence ID" value="GFT42056.1"/>
    <property type="molecule type" value="Genomic_DNA"/>
</dbReference>
<comment type="function">
    <text evidence="4">Required for assembly of dynein regulatory complex (DRC) and inner dynein arm (IDA) complexes, which are responsible for ciliary beat regulation, thereby playing a central role in motility in cilia and flagella. Probably acts together with CCDC40 to form a molecular ruler that determines the 96 nanometer (nm) repeat length and arrangements of components in cilia and flagella. Not required for outer dynein arm complexes assembly.</text>
</comment>
<proteinExistence type="inferred from homology"/>
<dbReference type="GO" id="GO:0036159">
    <property type="term" value="P:inner dynein arm assembly"/>
    <property type="evidence" value="ECO:0007669"/>
    <property type="project" value="InterPro"/>
</dbReference>
<evidence type="ECO:0000313" key="8">
    <source>
        <dbReference type="Proteomes" id="UP000887013"/>
    </source>
</evidence>
<dbReference type="OrthoDB" id="420518at2759"/>
<dbReference type="InterPro" id="IPR033290">
    <property type="entry name" value="CCDC39"/>
</dbReference>
<comment type="caution">
    <text evidence="7">The sequence shown here is derived from an EMBL/GenBank/DDBJ whole genome shotgun (WGS) entry which is preliminary data.</text>
</comment>
<evidence type="ECO:0000256" key="4">
    <source>
        <dbReference type="ARBA" id="ARBA00045182"/>
    </source>
</evidence>
<dbReference type="PANTHER" id="PTHR18962:SF0">
    <property type="entry name" value="COILED-COIL DOMAIN-CONTAINING PROTEIN 39"/>
    <property type="match status" value="1"/>
</dbReference>
<feature type="coiled-coil region" evidence="5">
    <location>
        <begin position="91"/>
        <end position="118"/>
    </location>
</feature>
<evidence type="ECO:0000256" key="6">
    <source>
        <dbReference type="SAM" id="MobiDB-lite"/>
    </source>
</evidence>
<protein>
    <recommendedName>
        <fullName evidence="2">Coiled-coil domain-containing protein 39</fullName>
    </recommendedName>
</protein>
<dbReference type="PANTHER" id="PTHR18962">
    <property type="entry name" value="COILED-COIL DOMAIN-CONTAINING PROTEIN 39"/>
    <property type="match status" value="1"/>
</dbReference>
<evidence type="ECO:0000256" key="2">
    <source>
        <dbReference type="ARBA" id="ARBA00016725"/>
    </source>
</evidence>
<dbReference type="GO" id="GO:0005930">
    <property type="term" value="C:axoneme"/>
    <property type="evidence" value="ECO:0007669"/>
    <property type="project" value="InterPro"/>
</dbReference>
<feature type="coiled-coil region" evidence="5">
    <location>
        <begin position="293"/>
        <end position="355"/>
    </location>
</feature>
<feature type="coiled-coil region" evidence="5">
    <location>
        <begin position="616"/>
        <end position="664"/>
    </location>
</feature>